<dbReference type="PANTHER" id="PTHR34978:SF3">
    <property type="entry name" value="SLR0241 PROTEIN"/>
    <property type="match status" value="1"/>
</dbReference>
<dbReference type="InterPro" id="IPR001460">
    <property type="entry name" value="PCN-bd_Tpept"/>
</dbReference>
<dbReference type="PANTHER" id="PTHR34978">
    <property type="entry name" value="POSSIBLE SENSOR-TRANSDUCER PROTEIN BLAR"/>
    <property type="match status" value="1"/>
</dbReference>
<evidence type="ECO:0000259" key="3">
    <source>
        <dbReference type="Pfam" id="PF00905"/>
    </source>
</evidence>
<reference evidence="5 6" key="1">
    <citation type="submission" date="2020-08" db="EMBL/GenBank/DDBJ databases">
        <title>The Agave Microbiome: Exploring the role of microbial communities in plant adaptations to desert environments.</title>
        <authorList>
            <person name="Partida-Martinez L.P."/>
        </authorList>
    </citation>
    <scope>NUCLEOTIDE SEQUENCE [LARGE SCALE GENOMIC DNA]</scope>
    <source>
        <strain evidence="5 6">AT3.2</strain>
    </source>
</reference>
<dbReference type="RefSeq" id="WP_183550406.1">
    <property type="nucleotide sequence ID" value="NZ_JACHBX010000001.1"/>
</dbReference>
<evidence type="ECO:0000313" key="6">
    <source>
        <dbReference type="Proteomes" id="UP000540787"/>
    </source>
</evidence>
<keyword evidence="2" id="KW-0812">Transmembrane</keyword>
<keyword evidence="6" id="KW-1185">Reference proteome</keyword>
<dbReference type="InterPro" id="IPR012338">
    <property type="entry name" value="Beta-lactam/transpept-like"/>
</dbReference>
<feature type="domain" description="Peptidase M56" evidence="4">
    <location>
        <begin position="12"/>
        <end position="266"/>
    </location>
</feature>
<sequence>MNLLDATFIRFLFASIGCLAAGVAVWGVLAMARRYLPALGMQRTPWMLGQVALAATFTILMLPQAQQLHMLPVFDVDLSPATASAVAQPARAAGVTSALAEPRSWLSWTAWAWALAYTGGLLWMLARLFHGQRALAQLLRAGAHLPADAALPPIIEVDAPISPMLVGPFRPCLLLPLALRTIDPLQRDLIIAHELTHWRRGDLWWLVACALLQALCWFNPAMRLLRARLVWAQELGCDRDVLRGRPQVQRKAYAAALVAQLRFQYQAAPANALAFGGVAPDTLTARVALIRTPVLDRNAGRARCAGLAALALVFGANLALQPALAWGDAPETLDCTLMLDAATGAVLVEEGRCDVRTTPVSIFNIAVSLMGFDAGILQDTHTPALPFKAGYIDWQPSWRAITDPTSWIRNSTVWYAQQVTSRLGERRVQDYVGRFDYGNQDLTGGVDMAWIASSLQVSPREQAAFLRKVANRELPVSAHAFDMTAQLLRLPTLADGWQVYGKTGTASGDGAGDNRRALGWFVGWATKDGRTVVFARQTFGPRDPDRAAGPLLKERFLRALPGRLATLSPST</sequence>
<dbReference type="SUPFAM" id="SSF56601">
    <property type="entry name" value="beta-lactamase/transpeptidase-like"/>
    <property type="match status" value="1"/>
</dbReference>
<feature type="transmembrane region" description="Helical" evidence="2">
    <location>
        <begin position="203"/>
        <end position="220"/>
    </location>
</feature>
<dbReference type="GO" id="GO:0008658">
    <property type="term" value="F:penicillin binding"/>
    <property type="evidence" value="ECO:0007669"/>
    <property type="project" value="InterPro"/>
</dbReference>
<dbReference type="AlphaFoldDB" id="A0A7W9U6A1"/>
<protein>
    <submittedName>
        <fullName evidence="5">Beta-lactamase class D</fullName>
    </submittedName>
</protein>
<dbReference type="InterPro" id="IPR008756">
    <property type="entry name" value="Peptidase_M56"/>
</dbReference>
<evidence type="ECO:0000313" key="5">
    <source>
        <dbReference type="EMBL" id="MBB6132343.1"/>
    </source>
</evidence>
<dbReference type="Pfam" id="PF00905">
    <property type="entry name" value="Transpeptidase"/>
    <property type="match status" value="1"/>
</dbReference>
<comment type="similarity">
    <text evidence="1">Belongs to the peptidase M56 family.</text>
</comment>
<comment type="caution">
    <text evidence="5">The sequence shown here is derived from an EMBL/GenBank/DDBJ whole genome shotgun (WGS) entry which is preliminary data.</text>
</comment>
<accession>A0A7W9U6A1</accession>
<dbReference type="Gene3D" id="3.40.710.10">
    <property type="entry name" value="DD-peptidase/beta-lactamase superfamily"/>
    <property type="match status" value="1"/>
</dbReference>
<feature type="transmembrane region" description="Helical" evidence="2">
    <location>
        <begin position="110"/>
        <end position="130"/>
    </location>
</feature>
<dbReference type="CDD" id="cd07341">
    <property type="entry name" value="M56_BlaR1_MecR1_like"/>
    <property type="match status" value="1"/>
</dbReference>
<organism evidence="5 6">
    <name type="scientific">Massilia aurea</name>
    <dbReference type="NCBI Taxonomy" id="373040"/>
    <lineage>
        <taxon>Bacteria</taxon>
        <taxon>Pseudomonadati</taxon>
        <taxon>Pseudomonadota</taxon>
        <taxon>Betaproteobacteria</taxon>
        <taxon>Burkholderiales</taxon>
        <taxon>Oxalobacteraceae</taxon>
        <taxon>Telluria group</taxon>
        <taxon>Massilia</taxon>
    </lineage>
</organism>
<proteinExistence type="inferred from homology"/>
<gene>
    <name evidence="5" type="ORF">HD842_000454</name>
</gene>
<evidence type="ECO:0000259" key="4">
    <source>
        <dbReference type="Pfam" id="PF05569"/>
    </source>
</evidence>
<name>A0A7W9U6A1_9BURK</name>
<evidence type="ECO:0000256" key="2">
    <source>
        <dbReference type="SAM" id="Phobius"/>
    </source>
</evidence>
<dbReference type="EMBL" id="JACHBX010000001">
    <property type="protein sequence ID" value="MBB6132343.1"/>
    <property type="molecule type" value="Genomic_DNA"/>
</dbReference>
<evidence type="ECO:0000256" key="1">
    <source>
        <dbReference type="ARBA" id="ARBA00011075"/>
    </source>
</evidence>
<dbReference type="InterPro" id="IPR052173">
    <property type="entry name" value="Beta-lactam_resp_regulator"/>
</dbReference>
<feature type="transmembrane region" description="Helical" evidence="2">
    <location>
        <begin position="12"/>
        <end position="32"/>
    </location>
</feature>
<feature type="domain" description="Penicillin-binding protein transpeptidase" evidence="3">
    <location>
        <begin position="335"/>
        <end position="542"/>
    </location>
</feature>
<dbReference type="Pfam" id="PF05569">
    <property type="entry name" value="Peptidase_M56"/>
    <property type="match status" value="1"/>
</dbReference>
<dbReference type="Proteomes" id="UP000540787">
    <property type="component" value="Unassembled WGS sequence"/>
</dbReference>
<keyword evidence="2" id="KW-0472">Membrane</keyword>
<keyword evidence="2" id="KW-1133">Transmembrane helix</keyword>
<feature type="transmembrane region" description="Helical" evidence="2">
    <location>
        <begin position="44"/>
        <end position="62"/>
    </location>
</feature>